<dbReference type="EMBL" id="JBHTAX010000001">
    <property type="protein sequence ID" value="MFC7191522.1"/>
    <property type="molecule type" value="Genomic_DNA"/>
</dbReference>
<gene>
    <name evidence="6" type="ORF">ACFQL7_18080</name>
</gene>
<dbReference type="InterPro" id="IPR000537">
    <property type="entry name" value="UbiA_prenyltransferase"/>
</dbReference>
<evidence type="ECO:0000256" key="1">
    <source>
        <dbReference type="ARBA" id="ARBA00004651"/>
    </source>
</evidence>
<feature type="transmembrane region" description="Helical" evidence="5">
    <location>
        <begin position="136"/>
        <end position="155"/>
    </location>
</feature>
<dbReference type="GO" id="GO:0005886">
    <property type="term" value="C:plasma membrane"/>
    <property type="evidence" value="ECO:0007669"/>
    <property type="project" value="UniProtKB-SubCell"/>
</dbReference>
<evidence type="ECO:0000313" key="6">
    <source>
        <dbReference type="EMBL" id="MFC7191522.1"/>
    </source>
</evidence>
<evidence type="ECO:0000256" key="3">
    <source>
        <dbReference type="ARBA" id="ARBA00022989"/>
    </source>
</evidence>
<keyword evidence="2 5" id="KW-0812">Transmembrane</keyword>
<dbReference type="RefSeq" id="WP_248909302.1">
    <property type="nucleotide sequence ID" value="NZ_CP109979.1"/>
</dbReference>
<evidence type="ECO:0000256" key="2">
    <source>
        <dbReference type="ARBA" id="ARBA00022692"/>
    </source>
</evidence>
<feature type="transmembrane region" description="Helical" evidence="5">
    <location>
        <begin position="216"/>
        <end position="234"/>
    </location>
</feature>
<dbReference type="GeneID" id="76201257"/>
<evidence type="ECO:0000256" key="5">
    <source>
        <dbReference type="SAM" id="Phobius"/>
    </source>
</evidence>
<organism evidence="6 7">
    <name type="scientific">Halocatena marina</name>
    <dbReference type="NCBI Taxonomy" id="2934937"/>
    <lineage>
        <taxon>Archaea</taxon>
        <taxon>Methanobacteriati</taxon>
        <taxon>Methanobacteriota</taxon>
        <taxon>Stenosarchaea group</taxon>
        <taxon>Halobacteria</taxon>
        <taxon>Halobacteriales</taxon>
        <taxon>Natronomonadaceae</taxon>
        <taxon>Halocatena</taxon>
    </lineage>
</organism>
<dbReference type="AlphaFoldDB" id="A0ABD5YU95"/>
<dbReference type="PANTHER" id="PTHR42723">
    <property type="entry name" value="CHLOROPHYLL SYNTHASE"/>
    <property type="match status" value="1"/>
</dbReference>
<dbReference type="Pfam" id="PF01040">
    <property type="entry name" value="UbiA"/>
    <property type="match status" value="1"/>
</dbReference>
<accession>A0ABD5YU95</accession>
<keyword evidence="7" id="KW-1185">Reference proteome</keyword>
<sequence>MSGQPFTSRSTNTLRGLLRELRPQQWYKQGVLLLGILFSQSLLSVTAWGRVIGAIGAFTAVAGAVYIVNDICDREEDRKHPEKQHRPIASGQLSVSVATVAAVVLLCGGLALALFINELVLVVLVAYLGQNIVYSLFLKDIVLVDVLVVGTGFVLRAIAGVVAIGVYLSPWLILCTFLLALVLAVGKRRNELETVTNPVDTRESLGLYTDEELDQLLVVTIAMLLMTYALYTFFHSQTPMMLTLPLAFYGVFRYHHLVHTTAVAGRPAYLLTDRAMFVTLILWFLVTVAVIYRIPTTLAEGFMGV</sequence>
<comment type="subcellular location">
    <subcellularLocation>
        <location evidence="1">Cell membrane</location>
        <topology evidence="1">Multi-pass membrane protein</topology>
    </subcellularLocation>
</comment>
<protein>
    <submittedName>
        <fullName evidence="6">UbiA prenyltransferase family protein</fullName>
    </submittedName>
</protein>
<dbReference type="InterPro" id="IPR050475">
    <property type="entry name" value="Prenyltransferase_related"/>
</dbReference>
<evidence type="ECO:0000313" key="7">
    <source>
        <dbReference type="Proteomes" id="UP001596417"/>
    </source>
</evidence>
<dbReference type="PANTHER" id="PTHR42723:SF1">
    <property type="entry name" value="CHLOROPHYLL SYNTHASE, CHLOROPLASTIC"/>
    <property type="match status" value="1"/>
</dbReference>
<name>A0ABD5YU95_9EURY</name>
<feature type="transmembrane region" description="Helical" evidence="5">
    <location>
        <begin position="51"/>
        <end position="72"/>
    </location>
</feature>
<dbReference type="InterPro" id="IPR044878">
    <property type="entry name" value="UbiA_sf"/>
</dbReference>
<dbReference type="Gene3D" id="1.10.357.140">
    <property type="entry name" value="UbiA prenyltransferase"/>
    <property type="match status" value="1"/>
</dbReference>
<feature type="transmembrane region" description="Helical" evidence="5">
    <location>
        <begin position="162"/>
        <end position="185"/>
    </location>
</feature>
<dbReference type="Proteomes" id="UP001596417">
    <property type="component" value="Unassembled WGS sequence"/>
</dbReference>
<reference evidence="6 7" key="1">
    <citation type="journal article" date="2019" name="Int. J. Syst. Evol. Microbiol.">
        <title>The Global Catalogue of Microorganisms (GCM) 10K type strain sequencing project: providing services to taxonomists for standard genome sequencing and annotation.</title>
        <authorList>
            <consortium name="The Broad Institute Genomics Platform"/>
            <consortium name="The Broad Institute Genome Sequencing Center for Infectious Disease"/>
            <person name="Wu L."/>
            <person name="Ma J."/>
        </authorList>
    </citation>
    <scope>NUCLEOTIDE SEQUENCE [LARGE SCALE GENOMIC DNA]</scope>
    <source>
        <strain evidence="6 7">RDMS1</strain>
    </source>
</reference>
<keyword evidence="3 5" id="KW-1133">Transmembrane helix</keyword>
<keyword evidence="4 5" id="KW-0472">Membrane</keyword>
<feature type="transmembrane region" description="Helical" evidence="5">
    <location>
        <begin position="275"/>
        <end position="294"/>
    </location>
</feature>
<dbReference type="CDD" id="cd13963">
    <property type="entry name" value="PT_UbiA_2"/>
    <property type="match status" value="1"/>
</dbReference>
<feature type="transmembrane region" description="Helical" evidence="5">
    <location>
        <begin position="93"/>
        <end position="116"/>
    </location>
</feature>
<comment type="caution">
    <text evidence="6">The sequence shown here is derived from an EMBL/GenBank/DDBJ whole genome shotgun (WGS) entry which is preliminary data.</text>
</comment>
<evidence type="ECO:0000256" key="4">
    <source>
        <dbReference type="ARBA" id="ARBA00023136"/>
    </source>
</evidence>
<proteinExistence type="predicted"/>